<sequence length="86" mass="9987">MSTQNTGGPTAPKWERLITALIVLSNAATDPQGIEMYNRWREEVLNLRHEFQCREASSRCKAVREYLIEVNTKYRIADISFAFWGH</sequence>
<protein>
    <submittedName>
        <fullName evidence="1">Uncharacterized protein</fullName>
    </submittedName>
</protein>
<dbReference type="EMBL" id="HBIV01009426">
    <property type="protein sequence ID" value="CAE0654878.1"/>
    <property type="molecule type" value="Transcribed_RNA"/>
</dbReference>
<organism evidence="1">
    <name type="scientific">Lotharella globosa</name>
    <dbReference type="NCBI Taxonomy" id="91324"/>
    <lineage>
        <taxon>Eukaryota</taxon>
        <taxon>Sar</taxon>
        <taxon>Rhizaria</taxon>
        <taxon>Cercozoa</taxon>
        <taxon>Chlorarachniophyceae</taxon>
        <taxon>Lotharella</taxon>
    </lineage>
</organism>
<gene>
    <name evidence="1" type="ORF">LGLO00237_LOCUS7131</name>
</gene>
<evidence type="ECO:0000313" key="1">
    <source>
        <dbReference type="EMBL" id="CAE0654878.1"/>
    </source>
</evidence>
<accession>A0A7S3YKZ6</accession>
<reference evidence="1" key="1">
    <citation type="submission" date="2021-01" db="EMBL/GenBank/DDBJ databases">
        <authorList>
            <person name="Corre E."/>
            <person name="Pelletier E."/>
            <person name="Niang G."/>
            <person name="Scheremetjew M."/>
            <person name="Finn R."/>
            <person name="Kale V."/>
            <person name="Holt S."/>
            <person name="Cochrane G."/>
            <person name="Meng A."/>
            <person name="Brown T."/>
            <person name="Cohen L."/>
        </authorList>
    </citation>
    <scope>NUCLEOTIDE SEQUENCE</scope>
    <source>
        <strain evidence="1">CCCM811</strain>
    </source>
</reference>
<proteinExistence type="predicted"/>
<dbReference type="AlphaFoldDB" id="A0A7S3YKZ6"/>
<name>A0A7S3YKZ6_9EUKA</name>